<dbReference type="InterPro" id="IPR009492">
    <property type="entry name" value="TniQ"/>
</dbReference>
<evidence type="ECO:0000256" key="1">
    <source>
        <dbReference type="SAM" id="MobiDB-lite"/>
    </source>
</evidence>
<protein>
    <submittedName>
        <fullName evidence="3">TniQ family protein</fullName>
    </submittedName>
</protein>
<proteinExistence type="predicted"/>
<sequence>MTGKAATRSDEVRVLPFRVRPLPDEPFDSWLEKMAATYGATMNEMACALGLIEQQKGLAVSATAWMADKWATALTDEQAARLEASTGIPADQFHEMTRMRFARHAIRYTRQGRISAQCPAAGAAGRYCPECLVDSGGRWRMSWQFPFGFACARHRRLLVDRCQACDLPARHRAHPLALVPVPGRCHNPVPGPGRGPQANRCRADLTDDRTRTPVPQAVLDAQRAMMRIVSTGQARLGIYADAPQPAVPVLEDIRLLSRTARDAIVGGHSIDASPLGQELIGLFRESEDWTRAIRARPDSAVGAAVGTTLGHRALTNPAAIIALLQGRLAHSTSYTAHTPQLQTLIAAALGRRRRPTVFLQSAPPSGVSPEERARKVPAQLWGDWIAQYAPLRVENEIAASALAAAVVFTGTRLTHSAALALLDPHAPSRQVTHVMRELGRSSHHVTTLHAVLRLAALLDAQDVPIDYARRRRLDYTDLLPGSQWGQLCREVGVSPGSGRRWELARALLYRELSGNPLRAMPTAWDTTRASPPAVTRFVEELPPAARATLDQIAAEFLVANGIKEPVTWTPEPADQLPEDGPQITAASWPPNRPARAAAAEAMPPDRLTQAYAAGASTYTIAANIRVSRQTVGRILADAGTRTRRGRPPTFDLDPRWLRDHYETKHWTITQIAQLAGCSEMTINRHLHGAGIPIRPRGAAINGSPSDAGRQRSDLPTPQCPSRAHDLCGSNPVESLTSTRNPDTRRTSS</sequence>
<feature type="compositionally biased region" description="Polar residues" evidence="1">
    <location>
        <begin position="731"/>
        <end position="740"/>
    </location>
</feature>
<organism evidence="3 4">
    <name type="scientific">Microbacterium schleiferi</name>
    <dbReference type="NCBI Taxonomy" id="69362"/>
    <lineage>
        <taxon>Bacteria</taxon>
        <taxon>Bacillati</taxon>
        <taxon>Actinomycetota</taxon>
        <taxon>Actinomycetes</taxon>
        <taxon>Micrococcales</taxon>
        <taxon>Microbacteriaceae</taxon>
        <taxon>Microbacterium</taxon>
    </lineage>
</organism>
<comment type="caution">
    <text evidence="3">The sequence shown here is derived from an EMBL/GenBank/DDBJ whole genome shotgun (WGS) entry which is preliminary data.</text>
</comment>
<keyword evidence="4" id="KW-1185">Reference proteome</keyword>
<evidence type="ECO:0000259" key="2">
    <source>
        <dbReference type="Pfam" id="PF06527"/>
    </source>
</evidence>
<gene>
    <name evidence="3" type="ORF">V2V91_05045</name>
</gene>
<dbReference type="RefSeq" id="WP_331791025.1">
    <property type="nucleotide sequence ID" value="NZ_BAAAUO010000005.1"/>
</dbReference>
<evidence type="ECO:0000313" key="3">
    <source>
        <dbReference type="EMBL" id="MEF2254503.1"/>
    </source>
</evidence>
<evidence type="ECO:0000313" key="4">
    <source>
        <dbReference type="Proteomes" id="UP001351900"/>
    </source>
</evidence>
<reference evidence="3 4" key="1">
    <citation type="submission" date="2024-01" db="EMBL/GenBank/DDBJ databases">
        <title>the genome sequence of strain Microbacterium schleiferi NBRC 15075.</title>
        <authorList>
            <person name="Ding Y."/>
            <person name="Zhang G."/>
        </authorList>
    </citation>
    <scope>NUCLEOTIDE SEQUENCE [LARGE SCALE GENOMIC DNA]</scope>
    <source>
        <strain evidence="3 4">NBRC 15075</strain>
    </source>
</reference>
<dbReference type="Proteomes" id="UP001351900">
    <property type="component" value="Unassembled WGS sequence"/>
</dbReference>
<feature type="domain" description="TniQ" evidence="2">
    <location>
        <begin position="16"/>
        <end position="158"/>
    </location>
</feature>
<dbReference type="EMBL" id="JAZHOV010000002">
    <property type="protein sequence ID" value="MEF2254503.1"/>
    <property type="molecule type" value="Genomic_DNA"/>
</dbReference>
<accession>A0ABU7V5G7</accession>
<name>A0ABU7V5G7_9MICO</name>
<dbReference type="Pfam" id="PF06527">
    <property type="entry name" value="TniQ"/>
    <property type="match status" value="1"/>
</dbReference>
<feature type="region of interest" description="Disordered" evidence="1">
    <location>
        <begin position="689"/>
        <end position="748"/>
    </location>
</feature>